<reference evidence="19 20" key="1">
    <citation type="submission" date="2017-01" db="EMBL/GenBank/DDBJ databases">
        <title>A new Hymenobacter.</title>
        <authorList>
            <person name="Liang Y."/>
            <person name="Feng F."/>
        </authorList>
    </citation>
    <scope>NUCLEOTIDE SEQUENCE [LARGE SCALE GENOMIC DNA]</scope>
    <source>
        <strain evidence="19">MIMBbqt21</strain>
    </source>
</reference>
<organism evidence="19 20">
    <name type="scientific">Hymenobacter crusticola</name>
    <dbReference type="NCBI Taxonomy" id="1770526"/>
    <lineage>
        <taxon>Bacteria</taxon>
        <taxon>Pseudomonadati</taxon>
        <taxon>Bacteroidota</taxon>
        <taxon>Cytophagia</taxon>
        <taxon>Cytophagales</taxon>
        <taxon>Hymenobacteraceae</taxon>
        <taxon>Hymenobacter</taxon>
    </lineage>
</organism>
<dbReference type="CDD" id="cd17574">
    <property type="entry name" value="REC_OmpR"/>
    <property type="match status" value="1"/>
</dbReference>
<feature type="region of interest" description="Disordered" evidence="13">
    <location>
        <begin position="1080"/>
        <end position="1105"/>
    </location>
</feature>
<dbReference type="Gene3D" id="2.60.40.10">
    <property type="entry name" value="Immunoglobulins"/>
    <property type="match status" value="1"/>
</dbReference>
<dbReference type="FunFam" id="1.10.287.130:FF:000045">
    <property type="entry name" value="Two-component system sensor histidine kinase/response regulator"/>
    <property type="match status" value="1"/>
</dbReference>
<keyword evidence="20" id="KW-1185">Reference proteome</keyword>
<dbReference type="InterPro" id="IPR013783">
    <property type="entry name" value="Ig-like_fold"/>
</dbReference>
<dbReference type="PROSITE" id="PS01124">
    <property type="entry name" value="HTH_ARAC_FAMILY_2"/>
    <property type="match status" value="1"/>
</dbReference>
<dbReference type="InterPro" id="IPR003661">
    <property type="entry name" value="HisK_dim/P_dom"/>
</dbReference>
<dbReference type="InterPro" id="IPR011047">
    <property type="entry name" value="Quinoprotein_ADH-like_sf"/>
</dbReference>
<gene>
    <name evidence="19" type="ORF">BXP70_09745</name>
</gene>
<dbReference type="CDD" id="cd16922">
    <property type="entry name" value="HATPase_EvgS-ArcB-TorS-like"/>
    <property type="match status" value="1"/>
</dbReference>
<dbReference type="SMART" id="SM00387">
    <property type="entry name" value="HATPase_c"/>
    <property type="match status" value="1"/>
</dbReference>
<dbReference type="PROSITE" id="PS00041">
    <property type="entry name" value="HTH_ARAC_FAMILY_1"/>
    <property type="match status" value="1"/>
</dbReference>
<evidence type="ECO:0000256" key="9">
    <source>
        <dbReference type="ARBA" id="ARBA00023015"/>
    </source>
</evidence>
<keyword evidence="9" id="KW-0805">Transcription regulation</keyword>
<dbReference type="Gene3D" id="2.130.10.10">
    <property type="entry name" value="YVTN repeat-like/Quinoprotein amine dehydrogenase"/>
    <property type="match status" value="2"/>
</dbReference>
<evidence type="ECO:0000256" key="12">
    <source>
        <dbReference type="PROSITE-ProRule" id="PRU00169"/>
    </source>
</evidence>
<evidence type="ECO:0000259" key="17">
    <source>
        <dbReference type="PROSITE" id="PS50109"/>
    </source>
</evidence>
<dbReference type="InterPro" id="IPR001789">
    <property type="entry name" value="Sig_transdc_resp-reg_receiver"/>
</dbReference>
<dbReference type="Pfam" id="PF12833">
    <property type="entry name" value="HTH_18"/>
    <property type="match status" value="1"/>
</dbReference>
<dbReference type="FunFam" id="2.60.40.10:FF:000791">
    <property type="entry name" value="Two-component system sensor histidine kinase/response regulator"/>
    <property type="match status" value="1"/>
</dbReference>
<dbReference type="Pfam" id="PF07494">
    <property type="entry name" value="Reg_prop"/>
    <property type="match status" value="9"/>
</dbReference>
<evidence type="ECO:0000256" key="1">
    <source>
        <dbReference type="ARBA" id="ARBA00000085"/>
    </source>
</evidence>
<evidence type="ECO:0000256" key="6">
    <source>
        <dbReference type="ARBA" id="ARBA00022777"/>
    </source>
</evidence>
<dbReference type="InterPro" id="IPR004358">
    <property type="entry name" value="Sig_transdc_His_kin-like_C"/>
</dbReference>
<evidence type="ECO:0000256" key="7">
    <source>
        <dbReference type="ARBA" id="ARBA00022840"/>
    </source>
</evidence>
<dbReference type="InterPro" id="IPR018062">
    <property type="entry name" value="HTH_AraC-typ_CS"/>
</dbReference>
<dbReference type="InterPro" id="IPR003594">
    <property type="entry name" value="HATPase_dom"/>
</dbReference>
<dbReference type="InterPro" id="IPR036890">
    <property type="entry name" value="HATPase_C_sf"/>
</dbReference>
<keyword evidence="6" id="KW-0418">Kinase</keyword>
<dbReference type="InterPro" id="IPR036097">
    <property type="entry name" value="HisK_dim/P_sf"/>
</dbReference>
<dbReference type="PROSITE" id="PS50109">
    <property type="entry name" value="HIS_KIN"/>
    <property type="match status" value="1"/>
</dbReference>
<dbReference type="PRINTS" id="PR00344">
    <property type="entry name" value="BCTRLSENSOR"/>
</dbReference>
<dbReference type="SMART" id="SM00388">
    <property type="entry name" value="HisKA"/>
    <property type="match status" value="1"/>
</dbReference>
<keyword evidence="5" id="KW-0547">Nucleotide-binding</keyword>
<feature type="domain" description="HTH araC/xylS-type" evidence="16">
    <location>
        <begin position="1259"/>
        <end position="1358"/>
    </location>
</feature>
<keyword evidence="14" id="KW-0812">Transmembrane</keyword>
<dbReference type="Pfam" id="PF07495">
    <property type="entry name" value="Y_Y_Y"/>
    <property type="match status" value="1"/>
</dbReference>
<dbReference type="InterPro" id="IPR015943">
    <property type="entry name" value="WD40/YVTN_repeat-like_dom_sf"/>
</dbReference>
<keyword evidence="10" id="KW-0238">DNA-binding</keyword>
<dbReference type="CDD" id="cd00082">
    <property type="entry name" value="HisKA"/>
    <property type="match status" value="1"/>
</dbReference>
<dbReference type="GO" id="GO:0000155">
    <property type="term" value="F:phosphorelay sensor kinase activity"/>
    <property type="evidence" value="ECO:0007669"/>
    <property type="project" value="InterPro"/>
</dbReference>
<feature type="domain" description="Response regulatory" evidence="18">
    <location>
        <begin position="1112"/>
        <end position="1227"/>
    </location>
</feature>
<evidence type="ECO:0000256" key="3">
    <source>
        <dbReference type="ARBA" id="ARBA00022553"/>
    </source>
</evidence>
<dbReference type="InterPro" id="IPR011110">
    <property type="entry name" value="Reg_prop"/>
</dbReference>
<dbReference type="SUPFAM" id="SSF52172">
    <property type="entry name" value="CheY-like"/>
    <property type="match status" value="1"/>
</dbReference>
<evidence type="ECO:0000256" key="5">
    <source>
        <dbReference type="ARBA" id="ARBA00022741"/>
    </source>
</evidence>
<dbReference type="Proteomes" id="UP000194873">
    <property type="component" value="Unassembled WGS sequence"/>
</dbReference>
<feature type="chain" id="PRO_5012602697" description="histidine kinase" evidence="15">
    <location>
        <begin position="18"/>
        <end position="1365"/>
    </location>
</feature>
<dbReference type="InterPro" id="IPR009057">
    <property type="entry name" value="Homeodomain-like_sf"/>
</dbReference>
<keyword evidence="8" id="KW-0902">Two-component regulatory system</keyword>
<evidence type="ECO:0000256" key="15">
    <source>
        <dbReference type="SAM" id="SignalP"/>
    </source>
</evidence>
<accession>A0A243WF55</accession>
<comment type="caution">
    <text evidence="19">The sequence shown here is derived from an EMBL/GenBank/DDBJ whole genome shotgun (WGS) entry which is preliminary data.</text>
</comment>
<dbReference type="Gene3D" id="1.10.287.130">
    <property type="match status" value="1"/>
</dbReference>
<dbReference type="FunFam" id="3.30.565.10:FF:000037">
    <property type="entry name" value="Hybrid sensor histidine kinase/response regulator"/>
    <property type="match status" value="1"/>
</dbReference>
<dbReference type="SUPFAM" id="SSF47384">
    <property type="entry name" value="Homodimeric domain of signal transducing histidine kinase"/>
    <property type="match status" value="1"/>
</dbReference>
<dbReference type="Pfam" id="PF00512">
    <property type="entry name" value="HisKA"/>
    <property type="match status" value="1"/>
</dbReference>
<keyword evidence="7" id="KW-0067">ATP-binding</keyword>
<dbReference type="PROSITE" id="PS50110">
    <property type="entry name" value="RESPONSE_REGULATORY"/>
    <property type="match status" value="1"/>
</dbReference>
<feature type="signal peptide" evidence="15">
    <location>
        <begin position="1"/>
        <end position="17"/>
    </location>
</feature>
<evidence type="ECO:0000259" key="16">
    <source>
        <dbReference type="PROSITE" id="PS01124"/>
    </source>
</evidence>
<dbReference type="Pfam" id="PF02518">
    <property type="entry name" value="HATPase_c"/>
    <property type="match status" value="1"/>
</dbReference>
<comment type="catalytic activity">
    <reaction evidence="1">
        <text>ATP + protein L-histidine = ADP + protein N-phospho-L-histidine.</text>
        <dbReference type="EC" id="2.7.13.3"/>
    </reaction>
</comment>
<dbReference type="EMBL" id="MTSE01000004">
    <property type="protein sequence ID" value="OUJ74325.1"/>
    <property type="molecule type" value="Genomic_DNA"/>
</dbReference>
<evidence type="ECO:0000256" key="8">
    <source>
        <dbReference type="ARBA" id="ARBA00023012"/>
    </source>
</evidence>
<dbReference type="InterPro" id="IPR005467">
    <property type="entry name" value="His_kinase_dom"/>
</dbReference>
<dbReference type="SMART" id="SM00342">
    <property type="entry name" value="HTH_ARAC"/>
    <property type="match status" value="1"/>
</dbReference>
<dbReference type="SUPFAM" id="SSF50998">
    <property type="entry name" value="Quinoprotein alcohol dehydrogenase-like"/>
    <property type="match status" value="1"/>
</dbReference>
<dbReference type="SUPFAM" id="SSF63829">
    <property type="entry name" value="Calcium-dependent phosphotriesterase"/>
    <property type="match status" value="2"/>
</dbReference>
<protein>
    <recommendedName>
        <fullName evidence="2">histidine kinase</fullName>
        <ecNumber evidence="2">2.7.13.3</ecNumber>
    </recommendedName>
</protein>
<evidence type="ECO:0000256" key="14">
    <source>
        <dbReference type="SAM" id="Phobius"/>
    </source>
</evidence>
<feature type="domain" description="Histidine kinase" evidence="17">
    <location>
        <begin position="852"/>
        <end position="1075"/>
    </location>
</feature>
<keyword evidence="14" id="KW-0472">Membrane</keyword>
<name>A0A243WF55_9BACT</name>
<dbReference type="SUPFAM" id="SSF55874">
    <property type="entry name" value="ATPase domain of HSP90 chaperone/DNA topoisomerase II/histidine kinase"/>
    <property type="match status" value="1"/>
</dbReference>
<dbReference type="PANTHER" id="PTHR43547:SF2">
    <property type="entry name" value="HYBRID SIGNAL TRANSDUCTION HISTIDINE KINASE C"/>
    <property type="match status" value="1"/>
</dbReference>
<dbReference type="Gene3D" id="1.10.10.60">
    <property type="entry name" value="Homeodomain-like"/>
    <property type="match status" value="2"/>
</dbReference>
<evidence type="ECO:0000256" key="13">
    <source>
        <dbReference type="SAM" id="MobiDB-lite"/>
    </source>
</evidence>
<proteinExistence type="predicted"/>
<dbReference type="PANTHER" id="PTHR43547">
    <property type="entry name" value="TWO-COMPONENT HISTIDINE KINASE"/>
    <property type="match status" value="1"/>
</dbReference>
<evidence type="ECO:0000313" key="19">
    <source>
        <dbReference type="EMBL" id="OUJ74325.1"/>
    </source>
</evidence>
<dbReference type="InterPro" id="IPR011123">
    <property type="entry name" value="Y_Y_Y"/>
</dbReference>
<dbReference type="SMART" id="SM00448">
    <property type="entry name" value="REC"/>
    <property type="match status" value="1"/>
</dbReference>
<keyword evidence="14" id="KW-1133">Transmembrane helix</keyword>
<dbReference type="InterPro" id="IPR018060">
    <property type="entry name" value="HTH_AraC"/>
</dbReference>
<evidence type="ECO:0000259" key="18">
    <source>
        <dbReference type="PROSITE" id="PS50110"/>
    </source>
</evidence>
<evidence type="ECO:0000256" key="4">
    <source>
        <dbReference type="ARBA" id="ARBA00022679"/>
    </source>
</evidence>
<evidence type="ECO:0000313" key="20">
    <source>
        <dbReference type="Proteomes" id="UP000194873"/>
    </source>
</evidence>
<dbReference type="Pfam" id="PF00072">
    <property type="entry name" value="Response_reg"/>
    <property type="match status" value="1"/>
</dbReference>
<feature type="transmembrane region" description="Helical" evidence="14">
    <location>
        <begin position="798"/>
        <end position="815"/>
    </location>
</feature>
<dbReference type="GO" id="GO:0043565">
    <property type="term" value="F:sequence-specific DNA binding"/>
    <property type="evidence" value="ECO:0007669"/>
    <property type="project" value="InterPro"/>
</dbReference>
<keyword evidence="3 12" id="KW-0597">Phosphoprotein</keyword>
<dbReference type="EC" id="2.7.13.3" evidence="2"/>
<dbReference type="GO" id="GO:0003700">
    <property type="term" value="F:DNA-binding transcription factor activity"/>
    <property type="evidence" value="ECO:0007669"/>
    <property type="project" value="InterPro"/>
</dbReference>
<evidence type="ECO:0000256" key="11">
    <source>
        <dbReference type="ARBA" id="ARBA00023163"/>
    </source>
</evidence>
<dbReference type="InterPro" id="IPR011006">
    <property type="entry name" value="CheY-like_superfamily"/>
</dbReference>
<dbReference type="Gene3D" id="3.30.565.10">
    <property type="entry name" value="Histidine kinase-like ATPase, C-terminal domain"/>
    <property type="match status" value="1"/>
</dbReference>
<dbReference type="GO" id="GO:0005524">
    <property type="term" value="F:ATP binding"/>
    <property type="evidence" value="ECO:0007669"/>
    <property type="project" value="UniProtKB-KW"/>
</dbReference>
<dbReference type="Gene3D" id="3.40.50.2300">
    <property type="match status" value="1"/>
</dbReference>
<keyword evidence="15" id="KW-0732">Signal</keyword>
<keyword evidence="11" id="KW-0804">Transcription</keyword>
<evidence type="ECO:0000256" key="10">
    <source>
        <dbReference type="ARBA" id="ARBA00023125"/>
    </source>
</evidence>
<feature type="compositionally biased region" description="Basic and acidic residues" evidence="13">
    <location>
        <begin position="1090"/>
        <end position="1102"/>
    </location>
</feature>
<feature type="modified residue" description="4-aspartylphosphate" evidence="12">
    <location>
        <position position="1160"/>
    </location>
</feature>
<evidence type="ECO:0000256" key="2">
    <source>
        <dbReference type="ARBA" id="ARBA00012438"/>
    </source>
</evidence>
<dbReference type="SUPFAM" id="SSF46689">
    <property type="entry name" value="Homeodomain-like"/>
    <property type="match status" value="1"/>
</dbReference>
<keyword evidence="4" id="KW-0808">Transferase</keyword>
<sequence>MLLLYLALGLLVHPASAQPDDIKFTTLTAKDGLSSNTINRILKDKNGLLWIATEEGLNRYDGRNFKVYHLGTSKTSGFQKVDISALYEDKAGRLWVGTMGSSLYSYDRLLDTFIPYPFNNNNNRSDSKYVKYLCSDSFGNLWFVTITGVYVLDLRTSTLSQISFNQPLKSSKASNPLCVYKDRKNRVWIGTEHGLYLQKEKSYSLQRFTHDRVNAYSLVSDTVRTIAEDQNGQLWLGTGNGLSQLSVDERSFRNFKFDYRDNHTISNNYINCIAADQNNTIWIGTDGGLGVMDIVSGKVTRYVHNSRENFSLNSKSIQSILIDSQGIHWVGTYKGGINKFDRNLTLFNGKRGSELDPFGLNAPLVTSFAESPTGDVFVGTDGGGLNVYHPKTGLFSRISIQSKERIDLAGLPILSMVLDRRKHLWIGTYNHGLFCYDTQTGSYKQFLRGAGASDLSDNHIFCLKEDSNGNIWIGTNGGGVNIYSPETNQITKFKSDPRGARNQQFPINNYIRAIEEDANGNIWIGSLGSGIAVYHPSTRQFTAYKSAQTGLALDDITSIQKDHRGNLWIGTGGNGLYLFDTYKNKFILFSSKEGLPNGVIHKTLEDNNGSLWVSTNQGISRLDIERKKFVNYSQDNGLLNNAFLNGAGIKLSNGLLFFGNIEGLNYFNPSSIKFNQNVPSVIFTELRVNNKIVEPSASSPLQQQIAVAKEIHLNYKHNFSIVYAALNYTLPKKNQYAYQLKGFDDGWNYVGATTTAYYTNLDPGEYEFIVKASNNDGVWNKTGTSIKIIISPPFWRTIYAYIFYVALFGFTLLYIRYRGIKKLKAEFEQQQEQNERERVRELDMLKIKFLTNLSHEFRTPISLILAPTDKLLAQQQDPHSAGQLHVIRRNARRLLHLVNQLLDFRKMEEHELSLNLSAGEITAFVREVTDSFQDLAEVKKIDLSLRLPSKKLFVQFDYDKVERILVNLLSNAFKFTPEGGKISVELAVQASHDDTQGKTICIQVADTGVGIPPDKQELIFQRFFQGHQVASVVGQSSGIGLSITKEFVQLHGGQISVESTVGEGTTFTVVLPLTTSPLLPDSTENLEIPEPSREPKPLEKLPKRQAASELPHLLIVEDDDEFRYYLKDNLKEHYKVTDVLNGKDGWYKALACHPDLIVSDITMPYMDGVALSRKLKSDKRTSHIPIILLTGLTREEEQLKGLESGANDYLTKPFNFEILNAKIRNLLELNRSLKTTYTKQLKVVLNHVDIASSSEKFLNNVVLHIEKNLTNSNFSVEELSEHFGMSRGSMYNKLLELTGMPPVEFIRSFKLERAAVLLGESDLTISEIAYQVGFATPHYFTKSFKAKFNILPSDYRKSKKQDLAT</sequence>